<keyword evidence="1" id="KW-1133">Transmembrane helix</keyword>
<comment type="caution">
    <text evidence="3">The sequence shown here is derived from an EMBL/GenBank/DDBJ whole genome shotgun (WGS) entry which is preliminary data.</text>
</comment>
<reference evidence="3 4" key="1">
    <citation type="submission" date="2022-03" db="EMBL/GenBank/DDBJ databases">
        <title>Novel taxa within the pig intestine.</title>
        <authorList>
            <person name="Wylensek D."/>
            <person name="Bishof K."/>
            <person name="Afrizal A."/>
            <person name="Clavel T."/>
        </authorList>
    </citation>
    <scope>NUCLEOTIDE SEQUENCE [LARGE SCALE GENOMIC DNA]</scope>
    <source>
        <strain evidence="3 4">CLA-KB-P66</strain>
    </source>
</reference>
<organism evidence="3 4">
    <name type="scientific">Intestinicryptomonas porci</name>
    <dbReference type="NCBI Taxonomy" id="2926320"/>
    <lineage>
        <taxon>Bacteria</taxon>
        <taxon>Pseudomonadati</taxon>
        <taxon>Verrucomicrobiota</taxon>
        <taxon>Opitutia</taxon>
        <taxon>Opitutales</taxon>
        <taxon>Intestinicryptomonaceae</taxon>
        <taxon>Intestinicryptomonas</taxon>
    </lineage>
</organism>
<evidence type="ECO:0000259" key="2">
    <source>
        <dbReference type="Pfam" id="PF00149"/>
    </source>
</evidence>
<sequence length="267" mass="29885">MLHIKIPFAFFAALIATAAVLIFGLIKNRNFEIREYDVKIEKPIAFPVKIVAASDFHLGYGSSRRKIENIVSAINAETPDAILIVGDLIDDNTEVLRHRNISEILKRLNAPMGVFAVFGNHEYIAGAKKSEEFYKASNIKLLKGEVAILENGLQIAGLDDFSNKKSKRENDIVKQLKPELPSLLLDHRPHNLQDKANLGFDIQISGHSHNGQMFPLNMITKFLFELDCGYKKINSCHSFVSSGISLWGPPFRIGTKNEMLVLNISNK</sequence>
<dbReference type="EMBL" id="JALBUT010000003">
    <property type="protein sequence ID" value="MDX8415256.1"/>
    <property type="molecule type" value="Genomic_DNA"/>
</dbReference>
<feature type="domain" description="Calcineurin-like phosphoesterase" evidence="2">
    <location>
        <begin position="49"/>
        <end position="210"/>
    </location>
</feature>
<gene>
    <name evidence="3" type="ORF">MOX91_03565</name>
</gene>
<feature type="transmembrane region" description="Helical" evidence="1">
    <location>
        <begin position="6"/>
        <end position="26"/>
    </location>
</feature>
<dbReference type="PANTHER" id="PTHR31302">
    <property type="entry name" value="TRANSMEMBRANE PROTEIN WITH METALLOPHOSPHOESTERASE DOMAIN-RELATED"/>
    <property type="match status" value="1"/>
</dbReference>
<evidence type="ECO:0000313" key="4">
    <source>
        <dbReference type="Proteomes" id="UP001275932"/>
    </source>
</evidence>
<keyword evidence="4" id="KW-1185">Reference proteome</keyword>
<dbReference type="InterPro" id="IPR029052">
    <property type="entry name" value="Metallo-depent_PP-like"/>
</dbReference>
<protein>
    <submittedName>
        <fullName evidence="3">Metallophosphoesterase</fullName>
    </submittedName>
</protein>
<name>A0ABU4WGT3_9BACT</name>
<dbReference type="CDD" id="cd07385">
    <property type="entry name" value="MPP_YkuE_C"/>
    <property type="match status" value="1"/>
</dbReference>
<proteinExistence type="predicted"/>
<keyword evidence="1" id="KW-0472">Membrane</keyword>
<accession>A0ABU4WGT3</accession>
<dbReference type="Proteomes" id="UP001275932">
    <property type="component" value="Unassembled WGS sequence"/>
</dbReference>
<dbReference type="InterPro" id="IPR004843">
    <property type="entry name" value="Calcineurin-like_PHP"/>
</dbReference>
<dbReference type="RefSeq" id="WP_370396704.1">
    <property type="nucleotide sequence ID" value="NZ_JALBUT010000003.1"/>
</dbReference>
<dbReference type="PANTHER" id="PTHR31302:SF0">
    <property type="entry name" value="TRANSMEMBRANE PROTEIN WITH METALLOPHOSPHOESTERASE DOMAIN"/>
    <property type="match status" value="1"/>
</dbReference>
<evidence type="ECO:0000256" key="1">
    <source>
        <dbReference type="SAM" id="Phobius"/>
    </source>
</evidence>
<evidence type="ECO:0000313" key="3">
    <source>
        <dbReference type="EMBL" id="MDX8415256.1"/>
    </source>
</evidence>
<dbReference type="Gene3D" id="3.60.21.10">
    <property type="match status" value="1"/>
</dbReference>
<dbReference type="Pfam" id="PF00149">
    <property type="entry name" value="Metallophos"/>
    <property type="match status" value="1"/>
</dbReference>
<keyword evidence="1" id="KW-0812">Transmembrane</keyword>
<dbReference type="InterPro" id="IPR051158">
    <property type="entry name" value="Metallophosphoesterase_sf"/>
</dbReference>
<dbReference type="SUPFAM" id="SSF56300">
    <property type="entry name" value="Metallo-dependent phosphatases"/>
    <property type="match status" value="1"/>
</dbReference>